<keyword evidence="4 5" id="KW-0472">Membrane</keyword>
<evidence type="ECO:0000256" key="1">
    <source>
        <dbReference type="ARBA" id="ARBA00004141"/>
    </source>
</evidence>
<dbReference type="GO" id="GO:0016020">
    <property type="term" value="C:membrane"/>
    <property type="evidence" value="ECO:0007669"/>
    <property type="project" value="UniProtKB-SubCell"/>
</dbReference>
<feature type="transmembrane region" description="Helical" evidence="5">
    <location>
        <begin position="413"/>
        <end position="434"/>
    </location>
</feature>
<feature type="transmembrane region" description="Helical" evidence="5">
    <location>
        <begin position="153"/>
        <end position="176"/>
    </location>
</feature>
<dbReference type="Proteomes" id="UP001187531">
    <property type="component" value="Unassembled WGS sequence"/>
</dbReference>
<dbReference type="InterPro" id="IPR036259">
    <property type="entry name" value="MFS_trans_sf"/>
</dbReference>
<feature type="transmembrane region" description="Helical" evidence="5">
    <location>
        <begin position="473"/>
        <end position="493"/>
    </location>
</feature>
<evidence type="ECO:0000256" key="3">
    <source>
        <dbReference type="ARBA" id="ARBA00022989"/>
    </source>
</evidence>
<feature type="transmembrane region" description="Helical" evidence="5">
    <location>
        <begin position="322"/>
        <end position="341"/>
    </location>
</feature>
<proteinExistence type="predicted"/>
<keyword evidence="8" id="KW-1185">Reference proteome</keyword>
<dbReference type="CDD" id="cd17317">
    <property type="entry name" value="MFS_SLC22"/>
    <property type="match status" value="1"/>
</dbReference>
<evidence type="ECO:0000256" key="2">
    <source>
        <dbReference type="ARBA" id="ARBA00022692"/>
    </source>
</evidence>
<dbReference type="InterPro" id="IPR005828">
    <property type="entry name" value="MFS_sugar_transport-like"/>
</dbReference>
<evidence type="ECO:0000259" key="6">
    <source>
        <dbReference type="PROSITE" id="PS50850"/>
    </source>
</evidence>
<dbReference type="AlphaFoldDB" id="A0AA88HSG6"/>
<dbReference type="Pfam" id="PF00083">
    <property type="entry name" value="Sugar_tr"/>
    <property type="match status" value="1"/>
</dbReference>
<dbReference type="Gene3D" id="1.20.1250.20">
    <property type="entry name" value="MFS general substrate transporter like domains"/>
    <property type="match status" value="1"/>
</dbReference>
<organism evidence="7 8">
    <name type="scientific">Artemia franciscana</name>
    <name type="common">Brine shrimp</name>
    <name type="synonym">Artemia sanfranciscana</name>
    <dbReference type="NCBI Taxonomy" id="6661"/>
    <lineage>
        <taxon>Eukaryota</taxon>
        <taxon>Metazoa</taxon>
        <taxon>Ecdysozoa</taxon>
        <taxon>Arthropoda</taxon>
        <taxon>Crustacea</taxon>
        <taxon>Branchiopoda</taxon>
        <taxon>Anostraca</taxon>
        <taxon>Artemiidae</taxon>
        <taxon>Artemia</taxon>
    </lineage>
</organism>
<comment type="caution">
    <text evidence="7">The sequence shown here is derived from an EMBL/GenBank/DDBJ whole genome shotgun (WGS) entry which is preliminary data.</text>
</comment>
<protein>
    <recommendedName>
        <fullName evidence="6">Major facilitator superfamily (MFS) profile domain-containing protein</fullName>
    </recommendedName>
</protein>
<feature type="transmembrane region" description="Helical" evidence="5">
    <location>
        <begin position="121"/>
        <end position="141"/>
    </location>
</feature>
<dbReference type="SUPFAM" id="SSF103473">
    <property type="entry name" value="MFS general substrate transporter"/>
    <property type="match status" value="1"/>
</dbReference>
<feature type="domain" description="Major facilitator superfamily (MFS) profile" evidence="6">
    <location>
        <begin position="40"/>
        <end position="498"/>
    </location>
</feature>
<name>A0AA88HSG6_ARTSF</name>
<keyword evidence="2 5" id="KW-0812">Transmembrane</keyword>
<feature type="transmembrane region" description="Helical" evidence="5">
    <location>
        <begin position="182"/>
        <end position="199"/>
    </location>
</feature>
<evidence type="ECO:0000313" key="8">
    <source>
        <dbReference type="Proteomes" id="UP001187531"/>
    </source>
</evidence>
<feature type="transmembrane region" description="Helical" evidence="5">
    <location>
        <begin position="446"/>
        <end position="467"/>
    </location>
</feature>
<dbReference type="InterPro" id="IPR020846">
    <property type="entry name" value="MFS_dom"/>
</dbReference>
<evidence type="ECO:0000313" key="7">
    <source>
        <dbReference type="EMBL" id="KAK2715489.1"/>
    </source>
</evidence>
<dbReference type="PANTHER" id="PTHR24064">
    <property type="entry name" value="SOLUTE CARRIER FAMILY 22 MEMBER"/>
    <property type="match status" value="1"/>
</dbReference>
<keyword evidence="3 5" id="KW-1133">Transmembrane helix</keyword>
<sequence>MSGRRKHNEERIRLRMNEDKSTTELHSSFYGSLGRYQWQQYFLHVLPAFTAGVHMLSQVTVGASPDHKCISPLPLNSSELEDVCYVETEEGLEKCMEWEYDQTYYGSTIVTEWDLVCDRRWMRAAAQSIFMFGVLFGAAILGPMADKYGRMKIFYASSVLQVLFGVGAAFCYHYIAFVICKFFLGMFGSAGAYVTGFVLTMEMVGPKYRTALGFGMQAIFDVGGMVVAGWGVLIKDWNLLQLVYGLHGAILLGHWWLTDESVYWLYTKGEKEKAKEIVQKGMKVNKLKASVSESDMEKIFSVADTKEKYGIMDLLRTPRMRLRILNVCLNWFANSIVFYGLSLNTDTLLKGDPFLMLFLVTLPGLPSYVLTPILVDRFGRRDITSTFMMVGGLACIIAAFIPKDTTAGSTAVITMVMIGKFFIAGSFAIIYNYTAELFPTVVRSSAMGSGAMCARLSGALTPLISLLDSFDPKLPSVIFGTISLISGFLTLFLPETLGKTMPQTLEEGESLGLGDRRRCFGSSIQQNERASVASDTV</sequence>
<gene>
    <name evidence="7" type="ORF">QYM36_010185</name>
</gene>
<reference evidence="7" key="1">
    <citation type="submission" date="2023-07" db="EMBL/GenBank/DDBJ databases">
        <title>Chromosome-level genome assembly of Artemia franciscana.</title>
        <authorList>
            <person name="Jo E."/>
        </authorList>
    </citation>
    <scope>NUCLEOTIDE SEQUENCE</scope>
    <source>
        <tissue evidence="7">Whole body</tissue>
    </source>
</reference>
<evidence type="ECO:0000256" key="5">
    <source>
        <dbReference type="SAM" id="Phobius"/>
    </source>
</evidence>
<comment type="subcellular location">
    <subcellularLocation>
        <location evidence="1">Membrane</location>
        <topology evidence="1">Multi-pass membrane protein</topology>
    </subcellularLocation>
</comment>
<feature type="transmembrane region" description="Helical" evidence="5">
    <location>
        <begin position="383"/>
        <end position="401"/>
    </location>
</feature>
<evidence type="ECO:0000256" key="4">
    <source>
        <dbReference type="ARBA" id="ARBA00023136"/>
    </source>
</evidence>
<accession>A0AA88HSG6</accession>
<dbReference type="PROSITE" id="PS50850">
    <property type="entry name" value="MFS"/>
    <property type="match status" value="1"/>
</dbReference>
<feature type="transmembrane region" description="Helical" evidence="5">
    <location>
        <begin position="211"/>
        <end position="233"/>
    </location>
</feature>
<dbReference type="EMBL" id="JAVRJZ010000012">
    <property type="protein sequence ID" value="KAK2715489.1"/>
    <property type="molecule type" value="Genomic_DNA"/>
</dbReference>
<feature type="transmembrane region" description="Helical" evidence="5">
    <location>
        <begin position="353"/>
        <end position="371"/>
    </location>
</feature>
<dbReference type="GO" id="GO:0022857">
    <property type="term" value="F:transmembrane transporter activity"/>
    <property type="evidence" value="ECO:0007669"/>
    <property type="project" value="InterPro"/>
</dbReference>